<dbReference type="PANTHER" id="PTHR42659">
    <property type="entry name" value="XANTHINE DEHYDROGENASE SUBUNIT C-RELATED"/>
    <property type="match status" value="1"/>
</dbReference>
<dbReference type="Proteomes" id="UP000005038">
    <property type="component" value="Unassembled WGS sequence"/>
</dbReference>
<dbReference type="STRING" id="1108044.GOOTI_230_00360"/>
<dbReference type="PROSITE" id="PS51387">
    <property type="entry name" value="FAD_PCMH"/>
    <property type="match status" value="1"/>
</dbReference>
<name>H5TT03_GORO1</name>
<keyword evidence="3" id="KW-1185">Reference proteome</keyword>
<dbReference type="GO" id="GO:0016491">
    <property type="term" value="F:oxidoreductase activity"/>
    <property type="evidence" value="ECO:0007669"/>
    <property type="project" value="InterPro"/>
</dbReference>
<dbReference type="InterPro" id="IPR016166">
    <property type="entry name" value="FAD-bd_PCMH"/>
</dbReference>
<evidence type="ECO:0000313" key="2">
    <source>
        <dbReference type="EMBL" id="GAB36611.1"/>
    </source>
</evidence>
<sequence>MDLMDLHTISTYRYAHDRDDLRLADGERIVAGGTWFFSEPQVASTGVVDISRIGWKPFEDLPDGGLRIAATATVAQLAELPAQRGWHAHPLLFQCATALLASFKIWNVATVGGNICRSFAAASMVSLASGLDGRALVWRADGTDYTVPVAELVTGNGTNTLGDGDVLRAIDIPGYALRARTGFRKIALAELGRSGAVITGRHDEDDTAVFGITAATLWPTVLRYEGLPDADRLRADIWAADGYYTDPLGAADWRRSVSATLAEQIRVELSRSTKDNGAR</sequence>
<dbReference type="InterPro" id="IPR016169">
    <property type="entry name" value="FAD-bd_PCMH_sub2"/>
</dbReference>
<gene>
    <name evidence="2" type="ORF">GOOTI_230_00360</name>
</gene>
<dbReference type="GO" id="GO:0071949">
    <property type="term" value="F:FAD binding"/>
    <property type="evidence" value="ECO:0007669"/>
    <property type="project" value="InterPro"/>
</dbReference>
<dbReference type="EMBL" id="BAFB01000230">
    <property type="protein sequence ID" value="GAB36611.1"/>
    <property type="molecule type" value="Genomic_DNA"/>
</dbReference>
<organism evidence="2 3">
    <name type="scientific">Gordonia otitidis (strain DSM 44809 / CCUG 52243 / JCM 12355 / NBRC 100426 / IFM 10032)</name>
    <dbReference type="NCBI Taxonomy" id="1108044"/>
    <lineage>
        <taxon>Bacteria</taxon>
        <taxon>Bacillati</taxon>
        <taxon>Actinomycetota</taxon>
        <taxon>Actinomycetes</taxon>
        <taxon>Mycobacteriales</taxon>
        <taxon>Gordoniaceae</taxon>
        <taxon>Gordonia</taxon>
    </lineage>
</organism>
<dbReference type="AlphaFoldDB" id="H5TT03"/>
<reference evidence="2" key="1">
    <citation type="submission" date="2012-02" db="EMBL/GenBank/DDBJ databases">
        <title>Whole genome shotgun sequence of Gordonia otitidis NBRC 100426.</title>
        <authorList>
            <person name="Yoshida I."/>
            <person name="Hosoyama A."/>
            <person name="Tsuchikane K."/>
            <person name="Katsumata H."/>
            <person name="Yamazaki S."/>
            <person name="Fujita N."/>
        </authorList>
    </citation>
    <scope>NUCLEOTIDE SEQUENCE [LARGE SCALE GENOMIC DNA]</scope>
    <source>
        <strain evidence="2">NBRC 100426</strain>
    </source>
</reference>
<dbReference type="InterPro" id="IPR002346">
    <property type="entry name" value="Mopterin_DH_FAD-bd"/>
</dbReference>
<evidence type="ECO:0000313" key="3">
    <source>
        <dbReference type="Proteomes" id="UP000005038"/>
    </source>
</evidence>
<feature type="domain" description="FAD-binding PCMH-type" evidence="1">
    <location>
        <begin position="4"/>
        <end position="177"/>
    </location>
</feature>
<dbReference type="InterPro" id="IPR036318">
    <property type="entry name" value="FAD-bd_PCMH-like_sf"/>
</dbReference>
<evidence type="ECO:0000259" key="1">
    <source>
        <dbReference type="PROSITE" id="PS51387"/>
    </source>
</evidence>
<proteinExistence type="predicted"/>
<dbReference type="Gene3D" id="3.30.465.10">
    <property type="match status" value="1"/>
</dbReference>
<dbReference type="Pfam" id="PF00941">
    <property type="entry name" value="FAD_binding_5"/>
    <property type="match status" value="1"/>
</dbReference>
<protein>
    <submittedName>
        <fullName evidence="2">Oxidoreductase FAD-binding subunit</fullName>
    </submittedName>
</protein>
<dbReference type="SUPFAM" id="SSF56176">
    <property type="entry name" value="FAD-binding/transporter-associated domain-like"/>
    <property type="match status" value="1"/>
</dbReference>
<dbReference type="InterPro" id="IPR051312">
    <property type="entry name" value="Diverse_Substr_Oxidored"/>
</dbReference>
<accession>H5TT03</accession>
<comment type="caution">
    <text evidence="2">The sequence shown here is derived from an EMBL/GenBank/DDBJ whole genome shotgun (WGS) entry which is preliminary data.</text>
</comment>
<dbReference type="PANTHER" id="PTHR42659:SF9">
    <property type="entry name" value="XANTHINE DEHYDROGENASE FAD-BINDING SUBUNIT XDHB-RELATED"/>
    <property type="match status" value="1"/>
</dbReference>